<evidence type="ECO:0000313" key="4">
    <source>
        <dbReference type="Proteomes" id="UP000723714"/>
    </source>
</evidence>
<feature type="transmembrane region" description="Helical" evidence="2">
    <location>
        <begin position="423"/>
        <end position="441"/>
    </location>
</feature>
<feature type="transmembrane region" description="Helical" evidence="2">
    <location>
        <begin position="291"/>
        <end position="313"/>
    </location>
</feature>
<feature type="region of interest" description="Disordered" evidence="1">
    <location>
        <begin position="163"/>
        <end position="211"/>
    </location>
</feature>
<reference evidence="3 4" key="1">
    <citation type="submission" date="2021-06" db="EMBL/GenBank/DDBJ databases">
        <title>Faecalicatena sp. nov. isolated from porcine feces.</title>
        <authorList>
            <person name="Oh B.S."/>
            <person name="Lee J.H."/>
        </authorList>
    </citation>
    <scope>NUCLEOTIDE SEQUENCE [LARGE SCALE GENOMIC DNA]</scope>
    <source>
        <strain evidence="3 4">AGMB00832</strain>
    </source>
</reference>
<dbReference type="RefSeq" id="WP_216240245.1">
    <property type="nucleotide sequence ID" value="NZ_JABACJ020000003.1"/>
</dbReference>
<evidence type="ECO:0000256" key="1">
    <source>
        <dbReference type="SAM" id="MobiDB-lite"/>
    </source>
</evidence>
<name>A0ABS6D1G1_9FIRM</name>
<comment type="caution">
    <text evidence="3">The sequence shown here is derived from an EMBL/GenBank/DDBJ whole genome shotgun (WGS) entry which is preliminary data.</text>
</comment>
<feature type="transmembrane region" description="Helical" evidence="2">
    <location>
        <begin position="394"/>
        <end position="411"/>
    </location>
</feature>
<organism evidence="3 4">
    <name type="scientific">Faecalicatena faecalis</name>
    <dbReference type="NCBI Taxonomy" id="2726362"/>
    <lineage>
        <taxon>Bacteria</taxon>
        <taxon>Bacillati</taxon>
        <taxon>Bacillota</taxon>
        <taxon>Clostridia</taxon>
        <taxon>Lachnospirales</taxon>
        <taxon>Lachnospiraceae</taxon>
        <taxon>Faecalicatena</taxon>
    </lineage>
</organism>
<keyword evidence="2" id="KW-1133">Transmembrane helix</keyword>
<keyword evidence="2" id="KW-0812">Transmembrane</keyword>
<proteinExistence type="predicted"/>
<sequence length="448" mass="50097">MKRVRVLLPVSLSVLCLVCIVQSMIYGMKPEHEKEVCIVRLDQPYKGGDAGGLQEADSDYDSSYTLWGEQKECFAVSPKLGRKSRGTVLTISGKSGLVMDSSRELGAQQKEQCLIDDKMAWNLYGSMDAAGQILTVNGKEYQVAGRLYHAENTVLIQQGNEEAHTLQSGSNGGESSNTTGIGLIPGEGRNKSEENNAAGGNENIIEGTTNAANGSECSDRKLNYASVMVQINESREDAVKRFEKTTGLGATEISNHLYQFWGETASRVMQILLLIPLFYEWGKLLLKSRRYPVLFVLLLAGGIFILSAFFWIMNVHPHIPGEYLPSRWSDFEFWPSLWKRKCKAARELMLMEKTLPLVHDYENCIRSVCYSVAALLLAHVTFLKHKIDSEKKLFLGVLISLTITFVIIVSNSDTGSYAVDIRMVWLFIPAWLTAEYLLTLLQKRQAEK</sequence>
<keyword evidence="2" id="KW-0472">Membrane</keyword>
<dbReference type="Proteomes" id="UP000723714">
    <property type="component" value="Unassembled WGS sequence"/>
</dbReference>
<gene>
    <name evidence="3" type="ORF">HGO97_005775</name>
</gene>
<protein>
    <submittedName>
        <fullName evidence="3">ABC transporter permease</fullName>
    </submittedName>
</protein>
<dbReference type="EMBL" id="JABACJ020000003">
    <property type="protein sequence ID" value="MBU3875326.1"/>
    <property type="molecule type" value="Genomic_DNA"/>
</dbReference>
<accession>A0ABS6D1G1</accession>
<evidence type="ECO:0000313" key="3">
    <source>
        <dbReference type="EMBL" id="MBU3875326.1"/>
    </source>
</evidence>
<evidence type="ECO:0000256" key="2">
    <source>
        <dbReference type="SAM" id="Phobius"/>
    </source>
</evidence>
<feature type="compositionally biased region" description="Low complexity" evidence="1">
    <location>
        <begin position="195"/>
        <end position="207"/>
    </location>
</feature>
<keyword evidence="4" id="KW-1185">Reference proteome</keyword>